<dbReference type="CDD" id="cd23832">
    <property type="entry name" value="DRWD-C_FANCL"/>
    <property type="match status" value="1"/>
</dbReference>
<evidence type="ECO:0008006" key="5">
    <source>
        <dbReference type="Google" id="ProtNLM"/>
    </source>
</evidence>
<dbReference type="GO" id="GO:0006513">
    <property type="term" value="P:protein monoubiquitination"/>
    <property type="evidence" value="ECO:0007669"/>
    <property type="project" value="TreeGrafter"/>
</dbReference>
<sequence>MARVDISSSLIPEDMSLHSYVGYVQIGSVEVKIRIEGIEGLPGGIHPPTPHTATGTSYIPSNFAYNSANYTQKTWLQKASSLCDFIRDLQEMLSVESDRMARCVASQAVDAPPCTKAPAASYYKQLVDDIETIGWESLISLNEALNVLEVQIADQQGRNHSLRVEFASEYPSTCPLLAVDAPCEFYPPWESTAWNLKGIIDHFRSNFLPQFSAFWDVMDDLDTHCIVLEPSRPQRSMTHRRIAIEKHISIDIEILDPLRPFSICKLEFFGKETSIECFRRRWSENISSWDDSGHTLLRSNLESILGLCFPGPLMERLGDFQLEDAP</sequence>
<dbReference type="PANTHER" id="PTHR13206:SF0">
    <property type="entry name" value="E3 UBIQUITIN-PROTEIN LIGASE FANCL"/>
    <property type="match status" value="1"/>
</dbReference>
<accession>A0A024GGT1</accession>
<dbReference type="Gene3D" id="3.10.110.10">
    <property type="entry name" value="Ubiquitin Conjugating Enzyme"/>
    <property type="match status" value="1"/>
</dbReference>
<dbReference type="STRING" id="65357.A0A024GGT1"/>
<evidence type="ECO:0000259" key="2">
    <source>
        <dbReference type="Pfam" id="PF18891"/>
    </source>
</evidence>
<dbReference type="Gene3D" id="3.10.110.20">
    <property type="entry name" value="RWD domain-like"/>
    <property type="match status" value="1"/>
</dbReference>
<dbReference type="Proteomes" id="UP000053237">
    <property type="component" value="Unassembled WGS sequence"/>
</dbReference>
<organism evidence="3 4">
    <name type="scientific">Albugo candida</name>
    <dbReference type="NCBI Taxonomy" id="65357"/>
    <lineage>
        <taxon>Eukaryota</taxon>
        <taxon>Sar</taxon>
        <taxon>Stramenopiles</taxon>
        <taxon>Oomycota</taxon>
        <taxon>Peronosporomycetes</taxon>
        <taxon>Albuginales</taxon>
        <taxon>Albuginaceae</taxon>
        <taxon>Albugo</taxon>
    </lineage>
</organism>
<evidence type="ECO:0000313" key="3">
    <source>
        <dbReference type="EMBL" id="CCI45954.1"/>
    </source>
</evidence>
<dbReference type="InterPro" id="IPR043898">
    <property type="entry name" value="FANCL_d2"/>
</dbReference>
<evidence type="ECO:0000313" key="4">
    <source>
        <dbReference type="Proteomes" id="UP000053237"/>
    </source>
</evidence>
<evidence type="ECO:0000259" key="1">
    <source>
        <dbReference type="Pfam" id="PF18890"/>
    </source>
</evidence>
<dbReference type="InterPro" id="IPR016135">
    <property type="entry name" value="UBQ-conjugating_enzyme/RWD"/>
</dbReference>
<dbReference type="OrthoDB" id="10263265at2759"/>
<protein>
    <recommendedName>
        <fullName evidence="5">FANCL UBC-like domain-containing protein</fullName>
    </recommendedName>
</protein>
<dbReference type="AlphaFoldDB" id="A0A024GGT1"/>
<dbReference type="InterPro" id="IPR044037">
    <property type="entry name" value="FANCL_d3"/>
</dbReference>
<proteinExistence type="predicted"/>
<dbReference type="GO" id="GO:0043240">
    <property type="term" value="C:Fanconi anaemia nuclear complex"/>
    <property type="evidence" value="ECO:0007669"/>
    <property type="project" value="InterPro"/>
</dbReference>
<dbReference type="GO" id="GO:0036297">
    <property type="term" value="P:interstrand cross-link repair"/>
    <property type="evidence" value="ECO:0007669"/>
    <property type="project" value="InterPro"/>
</dbReference>
<dbReference type="Pfam" id="PF18891">
    <property type="entry name" value="FANCL_d3"/>
    <property type="match status" value="1"/>
</dbReference>
<gene>
    <name evidence="3" type="ORF">BN9_068640</name>
</gene>
<feature type="domain" description="FANCL UBC-like" evidence="2">
    <location>
        <begin position="214"/>
        <end position="311"/>
    </location>
</feature>
<dbReference type="CDD" id="cd23831">
    <property type="entry name" value="DRWD-N_FANCL"/>
    <property type="match status" value="1"/>
</dbReference>
<keyword evidence="4" id="KW-1185">Reference proteome</keyword>
<comment type="caution">
    <text evidence="3">The sequence shown here is derived from an EMBL/GenBank/DDBJ whole genome shotgun (WGS) entry which is preliminary data.</text>
</comment>
<dbReference type="GO" id="GO:0061630">
    <property type="term" value="F:ubiquitin protein ligase activity"/>
    <property type="evidence" value="ECO:0007669"/>
    <property type="project" value="TreeGrafter"/>
</dbReference>
<name>A0A024GGT1_9STRA</name>
<dbReference type="InterPro" id="IPR043003">
    <property type="entry name" value="FANCL_d3_sf"/>
</dbReference>
<dbReference type="InParanoid" id="A0A024GGT1"/>
<dbReference type="InterPro" id="IPR026848">
    <property type="entry name" value="Fancl"/>
</dbReference>
<dbReference type="EMBL" id="CAIX01000112">
    <property type="protein sequence ID" value="CCI45954.1"/>
    <property type="molecule type" value="Genomic_DNA"/>
</dbReference>
<dbReference type="PANTHER" id="PTHR13206">
    <property type="entry name" value="UBIQUITIN LIGASE PROTEIN PHF9 FANCONI ANEMIA GROUP L PROTEIN"/>
    <property type="match status" value="1"/>
</dbReference>
<reference evidence="3 4" key="1">
    <citation type="submission" date="2012-05" db="EMBL/GenBank/DDBJ databases">
        <title>Recombination and specialization in a pathogen metapopulation.</title>
        <authorList>
            <person name="Gardiner A."/>
            <person name="Kemen E."/>
            <person name="Schultz-Larsen T."/>
            <person name="MacLean D."/>
            <person name="Van Oosterhout C."/>
            <person name="Jones J.D.G."/>
        </authorList>
    </citation>
    <scope>NUCLEOTIDE SEQUENCE [LARGE SCALE GENOMIC DNA]</scope>
    <source>
        <strain evidence="3 4">Ac Nc2</strain>
    </source>
</reference>
<feature type="domain" description="FANCL UBC-like" evidence="1">
    <location>
        <begin position="121"/>
        <end position="205"/>
    </location>
</feature>
<dbReference type="Pfam" id="PF18890">
    <property type="entry name" value="FANCL_d2"/>
    <property type="match status" value="1"/>
</dbReference>